<dbReference type="Pfam" id="PF14344">
    <property type="entry name" value="DUF4397"/>
    <property type="match status" value="1"/>
</dbReference>
<proteinExistence type="predicted"/>
<feature type="signal peptide" evidence="1">
    <location>
        <begin position="1"/>
        <end position="20"/>
    </location>
</feature>
<keyword evidence="1" id="KW-0732">Signal</keyword>
<evidence type="ECO:0000256" key="1">
    <source>
        <dbReference type="SAM" id="SignalP"/>
    </source>
</evidence>
<dbReference type="AlphaFoldDB" id="A0A4R6SV75"/>
<dbReference type="PROSITE" id="PS51257">
    <property type="entry name" value="PROKAR_LIPOPROTEIN"/>
    <property type="match status" value="1"/>
</dbReference>
<evidence type="ECO:0000313" key="4">
    <source>
        <dbReference type="Proteomes" id="UP000295620"/>
    </source>
</evidence>
<dbReference type="Proteomes" id="UP000295620">
    <property type="component" value="Unassembled WGS sequence"/>
</dbReference>
<comment type="caution">
    <text evidence="3">The sequence shown here is derived from an EMBL/GenBank/DDBJ whole genome shotgun (WGS) entry which is preliminary data.</text>
</comment>
<evidence type="ECO:0000259" key="2">
    <source>
        <dbReference type="Pfam" id="PF14344"/>
    </source>
</evidence>
<dbReference type="InterPro" id="IPR025510">
    <property type="entry name" value="DUF4397"/>
</dbReference>
<dbReference type="EMBL" id="SNYC01000004">
    <property type="protein sequence ID" value="TDQ09748.1"/>
    <property type="molecule type" value="Genomic_DNA"/>
</dbReference>
<sequence length="258" mass="27746">MKIFSAISILSLLIILSFSGCDKNEINYGVFTKVAGDQSLIKVNYNIALTANPGVHIKINGERVSTLIQTRYPYPGGGYGTLGDSRADYLTVNPGNLTVSIVIPKKGTGIDSVELFKTSVAAEAGKNYTLHVTDTAANTKSLLTTDDFTLPDTATAKYRFVHLMPNVGALDLYNGPTLVQANISYLNASDYFILANKAPTVNVWSVRLAGSAPTSTAVATYTSASTILNKRSYTVFATGYSGRTDAVRKPYLGFFLIR</sequence>
<reference evidence="3 4" key="1">
    <citation type="submission" date="2019-03" db="EMBL/GenBank/DDBJ databases">
        <title>Genomic Encyclopedia of Archaeal and Bacterial Type Strains, Phase II (KMG-II): from individual species to whole genera.</title>
        <authorList>
            <person name="Goeker M."/>
        </authorList>
    </citation>
    <scope>NUCLEOTIDE SEQUENCE [LARGE SCALE GENOMIC DNA]</scope>
    <source>
        <strain evidence="3 4">DSM 19035</strain>
    </source>
</reference>
<name>A0A4R6SV75_9SPHI</name>
<feature type="domain" description="DUF4397" evidence="2">
    <location>
        <begin position="86"/>
        <end position="173"/>
    </location>
</feature>
<keyword evidence="4" id="KW-1185">Reference proteome</keyword>
<protein>
    <submittedName>
        <fullName evidence="3">Uncharacterized protein DUF4397</fullName>
    </submittedName>
</protein>
<gene>
    <name evidence="3" type="ORF">ATK78_1906</name>
</gene>
<dbReference type="OrthoDB" id="659104at2"/>
<evidence type="ECO:0000313" key="3">
    <source>
        <dbReference type="EMBL" id="TDQ09748.1"/>
    </source>
</evidence>
<feature type="chain" id="PRO_5020863780" evidence="1">
    <location>
        <begin position="21"/>
        <end position="258"/>
    </location>
</feature>
<dbReference type="RefSeq" id="WP_133575808.1">
    <property type="nucleotide sequence ID" value="NZ_SNYC01000004.1"/>
</dbReference>
<accession>A0A4R6SV75</accession>
<organism evidence="3 4">
    <name type="scientific">Pedobacter metabolipauper</name>
    <dbReference type="NCBI Taxonomy" id="425513"/>
    <lineage>
        <taxon>Bacteria</taxon>
        <taxon>Pseudomonadati</taxon>
        <taxon>Bacteroidota</taxon>
        <taxon>Sphingobacteriia</taxon>
        <taxon>Sphingobacteriales</taxon>
        <taxon>Sphingobacteriaceae</taxon>
        <taxon>Pedobacter</taxon>
    </lineage>
</organism>